<accession>A0AAD9ZRB2</accession>
<feature type="domain" description="Reverse transcriptase" evidence="1">
    <location>
        <begin position="553"/>
        <end position="658"/>
    </location>
</feature>
<dbReference type="EMBL" id="JANJYJ010000009">
    <property type="protein sequence ID" value="KAK3188885.1"/>
    <property type="molecule type" value="Genomic_DNA"/>
</dbReference>
<dbReference type="InterPro" id="IPR052343">
    <property type="entry name" value="Retrotransposon-Effector_Assoc"/>
</dbReference>
<evidence type="ECO:0000313" key="3">
    <source>
        <dbReference type="Proteomes" id="UP001281410"/>
    </source>
</evidence>
<name>A0AAD9ZRB2_9ROSI</name>
<sequence length="682" mass="76225">MDLLVGGSLPMSSIRGSSFAYLFKAAPIQVDNVSGPSILLKNGGYMTVHVDPFAYKSRLEVCKFSLIGWVVLSSGKKPWKLVDLKAKLQSEAEFCLEADFFRVPLRLDMATMNGNFGHFALVLMDIDVSTVPPPSLLLERDVSYSSFISVEYENLLAFYSICSSIVHFPNACRWNKSDKGIPVSSSKPDSDRDGPATIAADEGFQVPQNHAHKMVFRPISGPRTEVSASNVFASIQQDLGSLDSDPILISRSSTVVLVSNVLVVHDSPMDIGSDLSMDLSVGPVSSFSGSETILESSTTSGLVFDVHSTIPNQAVPIVHFHEQQFMVSLTVNSRLHFYTFIYTSTSAVVQRSLWQSLRDLVSLVSSSWLVVGDFNAVLGVHESLGVRSPARSSCEDFRFLDHCPLVIQLSDIENVSPRPFRFHSMWLDHPDFMALVHRIWSSSFVGKSAELQSIQLHMYNLGFSEELFLAESCVHHKLDVLLRRHGCFYSDQSRVKWLQDGDCNSSFFYASVRHDIHDAVFAMDAASAPRLNGFSEGFIVLFPKLKDSISIYQFHPIVLSNFLFKISSKILPDRLAQIAARIVSHNQFGFIRDHHIEDGITLASDCVNVMHKKCYGGNLAMKIDIRKAFDTLDWSFLRRVLQAFEFYPVFMDLIDIILRSSRLSVLINGSPEVYFHYSKGVH</sequence>
<dbReference type="InterPro" id="IPR000477">
    <property type="entry name" value="RT_dom"/>
</dbReference>
<evidence type="ECO:0000313" key="2">
    <source>
        <dbReference type="EMBL" id="KAK3188885.1"/>
    </source>
</evidence>
<protein>
    <recommendedName>
        <fullName evidence="1">Reverse transcriptase domain-containing protein</fullName>
    </recommendedName>
</protein>
<comment type="caution">
    <text evidence="2">The sequence shown here is derived from an EMBL/GenBank/DDBJ whole genome shotgun (WGS) entry which is preliminary data.</text>
</comment>
<keyword evidence="3" id="KW-1185">Reference proteome</keyword>
<organism evidence="2 3">
    <name type="scientific">Dipteronia sinensis</name>
    <dbReference type="NCBI Taxonomy" id="43782"/>
    <lineage>
        <taxon>Eukaryota</taxon>
        <taxon>Viridiplantae</taxon>
        <taxon>Streptophyta</taxon>
        <taxon>Embryophyta</taxon>
        <taxon>Tracheophyta</taxon>
        <taxon>Spermatophyta</taxon>
        <taxon>Magnoliopsida</taxon>
        <taxon>eudicotyledons</taxon>
        <taxon>Gunneridae</taxon>
        <taxon>Pentapetalae</taxon>
        <taxon>rosids</taxon>
        <taxon>malvids</taxon>
        <taxon>Sapindales</taxon>
        <taxon>Sapindaceae</taxon>
        <taxon>Hippocastanoideae</taxon>
        <taxon>Acereae</taxon>
        <taxon>Dipteronia</taxon>
    </lineage>
</organism>
<evidence type="ECO:0000259" key="1">
    <source>
        <dbReference type="Pfam" id="PF00078"/>
    </source>
</evidence>
<reference evidence="2" key="1">
    <citation type="journal article" date="2023" name="Plant J.">
        <title>Genome sequences and population genomics provide insights into the demographic history, inbreeding, and mutation load of two 'living fossil' tree species of Dipteronia.</title>
        <authorList>
            <person name="Feng Y."/>
            <person name="Comes H.P."/>
            <person name="Chen J."/>
            <person name="Zhu S."/>
            <person name="Lu R."/>
            <person name="Zhang X."/>
            <person name="Li P."/>
            <person name="Qiu J."/>
            <person name="Olsen K.M."/>
            <person name="Qiu Y."/>
        </authorList>
    </citation>
    <scope>NUCLEOTIDE SEQUENCE</scope>
    <source>
        <strain evidence="2">NBL</strain>
    </source>
</reference>
<dbReference type="Proteomes" id="UP001281410">
    <property type="component" value="Unassembled WGS sequence"/>
</dbReference>
<dbReference type="Pfam" id="PF00078">
    <property type="entry name" value="RVT_1"/>
    <property type="match status" value="1"/>
</dbReference>
<gene>
    <name evidence="2" type="ORF">Dsin_028446</name>
</gene>
<dbReference type="PANTHER" id="PTHR46890:SF1">
    <property type="entry name" value="REVERSE TRANSCRIPTASE DOMAIN-CONTAINING PROTEIN"/>
    <property type="match status" value="1"/>
</dbReference>
<dbReference type="PANTHER" id="PTHR46890">
    <property type="entry name" value="NON-LTR RETROLELEMENT REVERSE TRANSCRIPTASE-LIKE PROTEIN-RELATED"/>
    <property type="match status" value="1"/>
</dbReference>
<dbReference type="AlphaFoldDB" id="A0AAD9ZRB2"/>
<proteinExistence type="predicted"/>